<gene>
    <name evidence="2" type="ORF">CFB84_34835</name>
</gene>
<reference evidence="3" key="1">
    <citation type="submission" date="2017-06" db="EMBL/GenBank/DDBJ databases">
        <authorList>
            <person name="LiPuma J."/>
            <person name="Spilker T."/>
        </authorList>
    </citation>
    <scope>NUCLEOTIDE SEQUENCE [LARGE SCALE GENOMIC DNA]</scope>
    <source>
        <strain evidence="3">AU17325</strain>
    </source>
</reference>
<dbReference type="AlphaFoldDB" id="A0A228I1R0"/>
<dbReference type="EMBL" id="NKFA01000024">
    <property type="protein sequence ID" value="OXI36326.1"/>
    <property type="molecule type" value="Genomic_DNA"/>
</dbReference>
<evidence type="ECO:0000313" key="2">
    <source>
        <dbReference type="EMBL" id="OXI36326.1"/>
    </source>
</evidence>
<comment type="caution">
    <text evidence="2">The sequence shown here is derived from an EMBL/GenBank/DDBJ whole genome shotgun (WGS) entry which is preliminary data.</text>
</comment>
<evidence type="ECO:0000259" key="1">
    <source>
        <dbReference type="Pfam" id="PF18186"/>
    </source>
</evidence>
<dbReference type="OrthoDB" id="1099722at2"/>
<organism evidence="2 3">
    <name type="scientific">Burkholderia aenigmatica</name>
    <dbReference type="NCBI Taxonomy" id="2015348"/>
    <lineage>
        <taxon>Bacteria</taxon>
        <taxon>Pseudomonadati</taxon>
        <taxon>Pseudomonadota</taxon>
        <taxon>Betaproteobacteria</taxon>
        <taxon>Burkholderiales</taxon>
        <taxon>Burkholderiaceae</taxon>
        <taxon>Burkholderia</taxon>
        <taxon>Burkholderia cepacia complex</taxon>
    </lineage>
</organism>
<evidence type="ECO:0000313" key="3">
    <source>
        <dbReference type="Proteomes" id="UP000214600"/>
    </source>
</evidence>
<reference evidence="2 3" key="2">
    <citation type="submission" date="2017-08" db="EMBL/GenBank/DDBJ databases">
        <title>WGS of novel Burkholderia cepaca complex species.</title>
        <authorList>
            <person name="Lipuma J."/>
            <person name="Spilker T."/>
        </authorList>
    </citation>
    <scope>NUCLEOTIDE SEQUENCE [LARGE SCALE GENOMIC DNA]</scope>
    <source>
        <strain evidence="2 3">AU17325</strain>
    </source>
</reference>
<dbReference type="InterPro" id="IPR040811">
    <property type="entry name" value="SLATT_4"/>
</dbReference>
<dbReference type="RefSeq" id="WP_089453769.1">
    <property type="nucleotide sequence ID" value="NZ_NKFA01000024.1"/>
</dbReference>
<accession>A0A228I1R0</accession>
<proteinExistence type="predicted"/>
<dbReference type="Proteomes" id="UP000214600">
    <property type="component" value="Unassembled WGS sequence"/>
</dbReference>
<dbReference type="Pfam" id="PF18186">
    <property type="entry name" value="SLATT_4"/>
    <property type="match status" value="1"/>
</dbReference>
<sequence length="84" mass="9537">MEPHSQLNDSHLQQAVSLEGQLREIYARAAYTHMTHEKMTAVRCMEAARCSQDVPTAMHSICIRLRELQARAADVVAFRDQVNV</sequence>
<feature type="domain" description="SMODS and SLOG-associating 2TM effector" evidence="1">
    <location>
        <begin position="18"/>
        <end position="52"/>
    </location>
</feature>
<protein>
    <recommendedName>
        <fullName evidence="1">SMODS and SLOG-associating 2TM effector domain-containing protein</fullName>
    </recommendedName>
</protein>
<name>A0A228I1R0_9BURK</name>